<keyword evidence="6" id="KW-1185">Reference proteome</keyword>
<dbReference type="Gene3D" id="1.10.630.10">
    <property type="entry name" value="Cytochrome P450"/>
    <property type="match status" value="1"/>
</dbReference>
<proteinExistence type="inferred from homology"/>
<dbReference type="GO" id="GO:0006082">
    <property type="term" value="P:organic acid metabolic process"/>
    <property type="evidence" value="ECO:0007669"/>
    <property type="project" value="TreeGrafter"/>
</dbReference>
<organism evidence="7">
    <name type="scientific">Nippostrongylus brasiliensis</name>
    <name type="common">Rat hookworm</name>
    <dbReference type="NCBI Taxonomy" id="27835"/>
    <lineage>
        <taxon>Eukaryota</taxon>
        <taxon>Metazoa</taxon>
        <taxon>Ecdysozoa</taxon>
        <taxon>Nematoda</taxon>
        <taxon>Chromadorea</taxon>
        <taxon>Rhabditida</taxon>
        <taxon>Rhabditina</taxon>
        <taxon>Rhabditomorpha</taxon>
        <taxon>Strongyloidea</taxon>
        <taxon>Heligmosomidae</taxon>
        <taxon>Nippostrongylus</taxon>
    </lineage>
</organism>
<evidence type="ECO:0000256" key="1">
    <source>
        <dbReference type="ARBA" id="ARBA00010617"/>
    </source>
</evidence>
<accession>A0A0N4XZR4</accession>
<dbReference type="EMBL" id="UYSL01020038">
    <property type="protein sequence ID" value="VDL72284.1"/>
    <property type="molecule type" value="Genomic_DNA"/>
</dbReference>
<dbReference type="Pfam" id="PF00067">
    <property type="entry name" value="p450"/>
    <property type="match status" value="1"/>
</dbReference>
<evidence type="ECO:0000256" key="4">
    <source>
        <dbReference type="ARBA" id="ARBA00023033"/>
    </source>
</evidence>
<dbReference type="PANTHER" id="PTHR24300:SF375">
    <property type="entry name" value="CYTOCHROME P450 FAMILY"/>
    <property type="match status" value="1"/>
</dbReference>
<evidence type="ECO:0000313" key="6">
    <source>
        <dbReference type="Proteomes" id="UP000271162"/>
    </source>
</evidence>
<dbReference type="InterPro" id="IPR050182">
    <property type="entry name" value="Cytochrome_P450_fam2"/>
</dbReference>
<keyword evidence="3" id="KW-0408">Iron</keyword>
<keyword evidence="4" id="KW-0503">Monooxygenase</keyword>
<dbReference type="OMA" id="XRVEISP"/>
<dbReference type="GO" id="GO:0020037">
    <property type="term" value="F:heme binding"/>
    <property type="evidence" value="ECO:0007669"/>
    <property type="project" value="InterPro"/>
</dbReference>
<evidence type="ECO:0000313" key="7">
    <source>
        <dbReference type="WBParaSite" id="NBR_0000869401-mRNA-1"/>
    </source>
</evidence>
<comment type="similarity">
    <text evidence="1">Belongs to the cytochrome P450 family.</text>
</comment>
<evidence type="ECO:0000256" key="3">
    <source>
        <dbReference type="ARBA" id="ARBA00023004"/>
    </source>
</evidence>
<dbReference type="PANTHER" id="PTHR24300">
    <property type="entry name" value="CYTOCHROME P450 508A4-RELATED"/>
    <property type="match status" value="1"/>
</dbReference>
<evidence type="ECO:0000313" key="5">
    <source>
        <dbReference type="EMBL" id="VDL72284.1"/>
    </source>
</evidence>
<dbReference type="Proteomes" id="UP000271162">
    <property type="component" value="Unassembled WGS sequence"/>
</dbReference>
<keyword evidence="4" id="KW-0560">Oxidoreductase</keyword>
<protein>
    <submittedName>
        <fullName evidence="7">Cytochrome P450</fullName>
    </submittedName>
</protein>
<dbReference type="InterPro" id="IPR001128">
    <property type="entry name" value="Cyt_P450"/>
</dbReference>
<evidence type="ECO:0000256" key="2">
    <source>
        <dbReference type="ARBA" id="ARBA00022723"/>
    </source>
</evidence>
<name>A0A0N4XZR4_NIPBR</name>
<reference evidence="5 6" key="2">
    <citation type="submission" date="2018-11" db="EMBL/GenBank/DDBJ databases">
        <authorList>
            <consortium name="Pathogen Informatics"/>
        </authorList>
    </citation>
    <scope>NUCLEOTIDE SEQUENCE [LARGE SCALE GENOMIC DNA]</scope>
</reference>
<dbReference type="AlphaFoldDB" id="A0A0N4XZR4"/>
<keyword evidence="2" id="KW-0479">Metal-binding</keyword>
<reference evidence="7" key="1">
    <citation type="submission" date="2017-02" db="UniProtKB">
        <authorList>
            <consortium name="WormBaseParasite"/>
        </authorList>
    </citation>
    <scope>IDENTIFICATION</scope>
</reference>
<dbReference type="GO" id="GO:0005737">
    <property type="term" value="C:cytoplasm"/>
    <property type="evidence" value="ECO:0007669"/>
    <property type="project" value="TreeGrafter"/>
</dbReference>
<dbReference type="GO" id="GO:0016712">
    <property type="term" value="F:oxidoreductase activity, acting on paired donors, with incorporation or reduction of molecular oxygen, reduced flavin or flavoprotein as one donor, and incorporation of one atom of oxygen"/>
    <property type="evidence" value="ECO:0007669"/>
    <property type="project" value="TreeGrafter"/>
</dbReference>
<dbReference type="InterPro" id="IPR036396">
    <property type="entry name" value="Cyt_P450_sf"/>
</dbReference>
<dbReference type="SUPFAM" id="SSF48264">
    <property type="entry name" value="Cytochrome P450"/>
    <property type="match status" value="1"/>
</dbReference>
<dbReference type="GO" id="GO:0006805">
    <property type="term" value="P:xenobiotic metabolic process"/>
    <property type="evidence" value="ECO:0007669"/>
    <property type="project" value="TreeGrafter"/>
</dbReference>
<dbReference type="STRING" id="27835.A0A0N4XZR4"/>
<dbReference type="WBParaSite" id="NBR_0000869401-mRNA-1">
    <property type="protein sequence ID" value="NBR_0000869401-mRNA-1"/>
    <property type="gene ID" value="NBR_0000869401"/>
</dbReference>
<sequence>MIVLAALIGVVSFLFIRMLIQRRRYPPGPFPLPLIGNLHQFGYKVLVRKLTAVEAIREWANQYGSVYTFWFGPIVTVNICDYATAVDAMVKKGSAFVGHDRGIVVTNGPHWLEQRRFALHTLRNFGMGRNIIEERIMYEFNIA</sequence>
<gene>
    <name evidence="5" type="ORF">NBR_LOCUS8695</name>
</gene>
<dbReference type="GO" id="GO:0005506">
    <property type="term" value="F:iron ion binding"/>
    <property type="evidence" value="ECO:0007669"/>
    <property type="project" value="InterPro"/>
</dbReference>